<sequence>MSKVTRLSRRYSQISQRGVESTIKKFVKEIEITKKSMIAESLKIECMRPVGTYALLKERKGEKLTLDSYGLTIVVGYIPGTNYHLRVNLTMITKEK</sequence>
<evidence type="ECO:0000313" key="1">
    <source>
        <dbReference type="EMBL" id="VVC43376.1"/>
    </source>
</evidence>
<reference evidence="1 2" key="1">
    <citation type="submission" date="2019-08" db="EMBL/GenBank/DDBJ databases">
        <authorList>
            <person name="Alioto T."/>
            <person name="Alioto T."/>
            <person name="Gomez Garrido J."/>
        </authorList>
    </citation>
    <scope>NUCLEOTIDE SEQUENCE [LARGE SCALE GENOMIC DNA]</scope>
</reference>
<accession>A0A5E4NPM9</accession>
<evidence type="ECO:0000313" key="2">
    <source>
        <dbReference type="Proteomes" id="UP000325440"/>
    </source>
</evidence>
<keyword evidence="2" id="KW-1185">Reference proteome</keyword>
<organism evidence="1 2">
    <name type="scientific">Cinara cedri</name>
    <dbReference type="NCBI Taxonomy" id="506608"/>
    <lineage>
        <taxon>Eukaryota</taxon>
        <taxon>Metazoa</taxon>
        <taxon>Ecdysozoa</taxon>
        <taxon>Arthropoda</taxon>
        <taxon>Hexapoda</taxon>
        <taxon>Insecta</taxon>
        <taxon>Pterygota</taxon>
        <taxon>Neoptera</taxon>
        <taxon>Paraneoptera</taxon>
        <taxon>Hemiptera</taxon>
        <taxon>Sternorrhyncha</taxon>
        <taxon>Aphidomorpha</taxon>
        <taxon>Aphidoidea</taxon>
        <taxon>Aphididae</taxon>
        <taxon>Lachninae</taxon>
        <taxon>Cinara</taxon>
    </lineage>
</organism>
<proteinExistence type="predicted"/>
<name>A0A5E4NPM9_9HEMI</name>
<dbReference type="Proteomes" id="UP000325440">
    <property type="component" value="Unassembled WGS sequence"/>
</dbReference>
<dbReference type="AlphaFoldDB" id="A0A5E4NPM9"/>
<dbReference type="EMBL" id="CABPRJ010002369">
    <property type="protein sequence ID" value="VVC43376.1"/>
    <property type="molecule type" value="Genomic_DNA"/>
</dbReference>
<gene>
    <name evidence="1" type="ORF">CINCED_3A004294</name>
</gene>
<protein>
    <submittedName>
        <fullName evidence="1">Uncharacterized protein</fullName>
    </submittedName>
</protein>